<organism evidence="3 4">
    <name type="scientific">Cryptococcus amylolentus CBS 6039</name>
    <dbReference type="NCBI Taxonomy" id="1295533"/>
    <lineage>
        <taxon>Eukaryota</taxon>
        <taxon>Fungi</taxon>
        <taxon>Dikarya</taxon>
        <taxon>Basidiomycota</taxon>
        <taxon>Agaricomycotina</taxon>
        <taxon>Tremellomycetes</taxon>
        <taxon>Tremellales</taxon>
        <taxon>Cryptococcaceae</taxon>
        <taxon>Cryptococcus</taxon>
    </lineage>
</organism>
<dbReference type="PANTHER" id="PTHR13018:SF5">
    <property type="entry name" value="RE44586P"/>
    <property type="match status" value="1"/>
</dbReference>
<evidence type="ECO:0000313" key="3">
    <source>
        <dbReference type="EMBL" id="ODN75271.1"/>
    </source>
</evidence>
<feature type="transmembrane region" description="Helical" evidence="2">
    <location>
        <begin position="983"/>
        <end position="1000"/>
    </location>
</feature>
<evidence type="ECO:0000256" key="1">
    <source>
        <dbReference type="SAM" id="MobiDB-lite"/>
    </source>
</evidence>
<feature type="compositionally biased region" description="Polar residues" evidence="1">
    <location>
        <begin position="654"/>
        <end position="666"/>
    </location>
</feature>
<evidence type="ECO:0000313" key="4">
    <source>
        <dbReference type="Proteomes" id="UP000094065"/>
    </source>
</evidence>
<evidence type="ECO:0008006" key="5">
    <source>
        <dbReference type="Google" id="ProtNLM"/>
    </source>
</evidence>
<feature type="transmembrane region" description="Helical" evidence="2">
    <location>
        <begin position="798"/>
        <end position="827"/>
    </location>
</feature>
<feature type="region of interest" description="Disordered" evidence="1">
    <location>
        <begin position="590"/>
        <end position="706"/>
    </location>
</feature>
<keyword evidence="2" id="KW-0812">Transmembrane</keyword>
<keyword evidence="4" id="KW-1185">Reference proteome</keyword>
<keyword evidence="2" id="KW-0472">Membrane</keyword>
<dbReference type="STRING" id="1295533.A0A1E3HIN2"/>
<feature type="transmembrane region" description="Helical" evidence="2">
    <location>
        <begin position="886"/>
        <end position="912"/>
    </location>
</feature>
<feature type="transmembrane region" description="Helical" evidence="2">
    <location>
        <begin position="185"/>
        <end position="211"/>
    </location>
</feature>
<dbReference type="PANTHER" id="PTHR13018">
    <property type="entry name" value="PROBABLE MEMBRANE PROTEIN DUF221-RELATED"/>
    <property type="match status" value="1"/>
</dbReference>
<keyword evidence="2" id="KW-1133">Transmembrane helix</keyword>
<reference evidence="3 4" key="1">
    <citation type="submission" date="2016-06" db="EMBL/GenBank/DDBJ databases">
        <title>Evolution of pathogenesis and genome organization in the Tremellales.</title>
        <authorList>
            <person name="Cuomo C."/>
            <person name="Litvintseva A."/>
            <person name="Heitman J."/>
            <person name="Chen Y."/>
            <person name="Sun S."/>
            <person name="Springer D."/>
            <person name="Dromer F."/>
            <person name="Young S."/>
            <person name="Zeng Q."/>
            <person name="Chapman S."/>
            <person name="Gujja S."/>
            <person name="Saif S."/>
            <person name="Birren B."/>
        </authorList>
    </citation>
    <scope>NUCLEOTIDE SEQUENCE [LARGE SCALE GENOMIC DNA]</scope>
    <source>
        <strain evidence="3 4">CBS 6039</strain>
    </source>
</reference>
<feature type="compositionally biased region" description="Polar residues" evidence="1">
    <location>
        <begin position="509"/>
        <end position="525"/>
    </location>
</feature>
<feature type="compositionally biased region" description="Low complexity" evidence="1">
    <location>
        <begin position="553"/>
        <end position="563"/>
    </location>
</feature>
<feature type="compositionally biased region" description="Low complexity" evidence="1">
    <location>
        <begin position="135"/>
        <end position="164"/>
    </location>
</feature>
<feature type="transmembrane region" description="Helical" evidence="2">
    <location>
        <begin position="1050"/>
        <end position="1069"/>
    </location>
</feature>
<dbReference type="EMBL" id="AWGJ01000010">
    <property type="protein sequence ID" value="ODN75271.1"/>
    <property type="molecule type" value="Genomic_DNA"/>
</dbReference>
<dbReference type="Proteomes" id="UP000094065">
    <property type="component" value="Unassembled WGS sequence"/>
</dbReference>
<gene>
    <name evidence="3" type="ORF">L202_06455</name>
</gene>
<feature type="region of interest" description="Disordered" evidence="1">
    <location>
        <begin position="509"/>
        <end position="563"/>
    </location>
</feature>
<dbReference type="GO" id="GO:0005886">
    <property type="term" value="C:plasma membrane"/>
    <property type="evidence" value="ECO:0007669"/>
    <property type="project" value="TreeGrafter"/>
</dbReference>
<feature type="transmembrane region" description="Helical" evidence="2">
    <location>
        <begin position="1075"/>
        <end position="1097"/>
    </location>
</feature>
<protein>
    <recommendedName>
        <fullName evidence="5">CSC1/OSCA1-like 7TM region domain-containing protein</fullName>
    </recommendedName>
</protein>
<comment type="caution">
    <text evidence="3">The sequence shown here is derived from an EMBL/GenBank/DDBJ whole genome shotgun (WGS) entry which is preliminary data.</text>
</comment>
<feature type="region of interest" description="Disordered" evidence="1">
    <location>
        <begin position="1262"/>
        <end position="1287"/>
    </location>
</feature>
<feature type="transmembrane region" description="Helical" evidence="2">
    <location>
        <begin position="1006"/>
        <end position="1029"/>
    </location>
</feature>
<dbReference type="RefSeq" id="XP_018990921.1">
    <property type="nucleotide sequence ID" value="XM_019140946.1"/>
</dbReference>
<sequence length="1287" mass="140156">MAATTVTHPPPPSLHTHNRRHYYLCGGQTLSWEEQWYTEPFFTSYRASYDSAASTGPVQPPESVYKSVGECSRVLSSLSAEGITGSSALSASGSQMEGPQTTRVTTSIRSTFTSDGEVETTTYRSVITSTLSVETGSSDSSSMASSTSTAVATSTTTVSTATIPPATPSEQVAGTLNTCAGEWDWQGWGAVAGLGSGVIVGGLLWLAWIFLRSRVPTIFSPKSWYSRPDLRPSARWSFFAFLLPFLHLPSIDKAGASPSEGDNALHVLLAGLKLSANASVVALAVILPIIMAGVPCLRDTSPSNSLGGRLGALTDMSLVRLLDALDPSPDSPAADTFLAMLVSTGKKRNLPSTIAPAISSARTRLIVILVLLTVLSVGGGLFVVTRAYAALMRAKRVFEDETCHGVDMVWIDVQRAHGWAGLSEEGLRRWFKEWWQISFRDNRDQESEVEVLGLFAIPDTTELKKVVADREQVLLKLEQVETRYIHFFKVSAPSTPGGRGLETVWSPKSSQSTRVADQMSPSNQGADFLGPKGFYKVGSIDDPPSGERLESDPPTTVTTAPTGTKFHELNRDSILMGGRFQVGQRIKVDEHGNYVPDPSPPTSSESAGHLYSTGLNETDDMLGSAESGDLGKIPTRSASGHFAPMTTPADIGSISPNDADISNSYSDPALLRPQPRSHEELFPRPVSSGPQASSHRHSGAPSTTAKTYMEVRELRSKFKELNTEVERLQAGKFAEISQSTKGQEGQVSSAILGWIVVGRGVKWLHGADAIEGKSKEDILWDQLGQTGRKSEMTFWAEVCLLGFLLMAICVPCLGLAVGTAPGLSYYLGLFKPLARSDGFGSGFVEGLVPAIILSLAMGTSIWFVEKLAERVHSVTHLRRKLLAYKATFWLLATLQLWVMLLWVILTIALEYATQNFVLGVQKARGVGDGASWSSWFIFVLLLNIAFIAPGLYLLQGKRLLSYRLSMGKAVTPRKLFRLRQPPSYILSYAMAPCLLAVFYASTLLFLFPLLAIPILLTLYLTFIANRYMVSHVFIDSSNGHLGTLAGLWTVRRLGWVLALGPVLYGLIMLSRNEWALAAVSLAVGVIAFVSAETLTFWRIPSPSYNNLKPDTRQALDRVKAFQRGSTTDSHMTRVPSRQSELSLFRRVAALLPGYTRLPPDCPVPLKTDKIDDMFQTELAAYSNPDLRPGTIVSSGLYQETTETKGLVYPPEMLQPVPLIWLPYDEARVAENEAEDLAVHHGLVAIVDHVGRERDLDARIHGREDRRVSGDGGDVDSPLLDQEGDRRV</sequence>
<name>A0A1E3HIN2_9TREE</name>
<dbReference type="OrthoDB" id="2591106at2759"/>
<feature type="transmembrane region" description="Helical" evidence="2">
    <location>
        <begin position="365"/>
        <end position="389"/>
    </location>
</feature>
<dbReference type="InterPro" id="IPR045122">
    <property type="entry name" value="Csc1-like"/>
</dbReference>
<feature type="region of interest" description="Disordered" evidence="1">
    <location>
        <begin position="134"/>
        <end position="169"/>
    </location>
</feature>
<accession>A0A1E3HIN2</accession>
<proteinExistence type="predicted"/>
<dbReference type="GO" id="GO:0005227">
    <property type="term" value="F:calcium-activated cation channel activity"/>
    <property type="evidence" value="ECO:0007669"/>
    <property type="project" value="InterPro"/>
</dbReference>
<feature type="transmembrane region" description="Helical" evidence="2">
    <location>
        <begin position="847"/>
        <end position="865"/>
    </location>
</feature>
<feature type="transmembrane region" description="Helical" evidence="2">
    <location>
        <begin position="932"/>
        <end position="954"/>
    </location>
</feature>
<dbReference type="GeneID" id="30157764"/>
<evidence type="ECO:0000256" key="2">
    <source>
        <dbReference type="SAM" id="Phobius"/>
    </source>
</evidence>